<protein>
    <recommendedName>
        <fullName evidence="2">DUF4219 domain-containing protein</fullName>
    </recommendedName>
</protein>
<proteinExistence type="predicted"/>
<dbReference type="eggNOG" id="ENOG502SD1R">
    <property type="taxonomic scope" value="Eukaryota"/>
</dbReference>
<dbReference type="InParanoid" id="A0A1X7U5T6"/>
<dbReference type="PANTHER" id="PTHR47481:SF7">
    <property type="entry name" value="CCHC-TYPE DOMAIN-CONTAINING PROTEIN"/>
    <property type="match status" value="1"/>
</dbReference>
<accession>A0A1X7U5T6</accession>
<dbReference type="PANTHER" id="PTHR47481">
    <property type="match status" value="1"/>
</dbReference>
<evidence type="ECO:0008006" key="2">
    <source>
        <dbReference type="Google" id="ProtNLM"/>
    </source>
</evidence>
<organism evidence="1">
    <name type="scientific">Amphimedon queenslandica</name>
    <name type="common">Sponge</name>
    <dbReference type="NCBI Taxonomy" id="400682"/>
    <lineage>
        <taxon>Eukaryota</taxon>
        <taxon>Metazoa</taxon>
        <taxon>Porifera</taxon>
        <taxon>Demospongiae</taxon>
        <taxon>Heteroscleromorpha</taxon>
        <taxon>Haplosclerida</taxon>
        <taxon>Niphatidae</taxon>
        <taxon>Amphimedon</taxon>
    </lineage>
</organism>
<dbReference type="OrthoDB" id="7478066at2759"/>
<dbReference type="EnsemblMetazoa" id="Aqu2.1.22894_001">
    <property type="protein sequence ID" value="Aqu2.1.22894_001"/>
    <property type="gene ID" value="Aqu2.1.22894"/>
</dbReference>
<reference evidence="1" key="1">
    <citation type="submission" date="2017-05" db="UniProtKB">
        <authorList>
            <consortium name="EnsemblMetazoa"/>
        </authorList>
    </citation>
    <scope>IDENTIFICATION</scope>
</reference>
<evidence type="ECO:0000313" key="1">
    <source>
        <dbReference type="EnsemblMetazoa" id="Aqu2.1.22894_001"/>
    </source>
</evidence>
<dbReference type="Pfam" id="PF14223">
    <property type="entry name" value="Retrotran_gag_2"/>
    <property type="match status" value="1"/>
</dbReference>
<sequence>MAESKFVTIVPLNGSNYPTWKLQCQMTLMKENLWGIVNGTERAQYGDGAAKFQTQKYRALATIILSIDPLLLYLVGEPDDPIEVWRLLSNRFQKKTWAHCLALRYKLHSLRLEKGQSVQEHIKSMTEMFSELSVSGDNISYEDRVVYILASLPESFDMLITAFEAISDVLNLETVIKKL</sequence>
<dbReference type="AlphaFoldDB" id="A0A1X7U5T6"/>
<name>A0A1X7U5T6_AMPQE</name>
<dbReference type="STRING" id="400682.A0A1X7U5T6"/>